<dbReference type="GeneID" id="90980038"/>
<gene>
    <name evidence="1" type="ORF">CGGC5_v009498</name>
</gene>
<keyword evidence="2" id="KW-1185">Reference proteome</keyword>
<protein>
    <submittedName>
        <fullName evidence="1">Uncharacterized protein</fullName>
    </submittedName>
</protein>
<dbReference type="RefSeq" id="XP_066008539.1">
    <property type="nucleotide sequence ID" value="XM_066152179.1"/>
</dbReference>
<reference evidence="1 2" key="2">
    <citation type="submission" date="2020-04" db="EMBL/GenBank/DDBJ databases">
        <title>Genome sequencing and assembly of multiple isolates from the Colletotrichum gloeosporioides species complex.</title>
        <authorList>
            <person name="Gan P."/>
            <person name="Shirasu K."/>
        </authorList>
    </citation>
    <scope>NUCLEOTIDE SEQUENCE [LARGE SCALE GENOMIC DNA]</scope>
    <source>
        <strain evidence="1 2">Nara gc5</strain>
    </source>
</reference>
<comment type="caution">
    <text evidence="1">The sequence shown here is derived from an EMBL/GenBank/DDBJ whole genome shotgun (WGS) entry which is preliminary data.</text>
</comment>
<name>A0A7J6J392_COLFN</name>
<sequence length="82" mass="9032">MGVMSLAACHVSKLSSNQQGNAARRLSSRAFVPVWSACILLRIWSPSVSPWPGQIRPQGPKAPYAMETRVGIRLRAFPKVTR</sequence>
<reference evidence="1 2" key="1">
    <citation type="submission" date="2012-08" db="EMBL/GenBank/DDBJ databases">
        <authorList>
            <person name="Gan P.H.P."/>
            <person name="Ikeda K."/>
            <person name="Irieda H."/>
            <person name="Narusaka M."/>
            <person name="O'Connell R.J."/>
            <person name="Narusaka Y."/>
            <person name="Takano Y."/>
            <person name="Kubo Y."/>
            <person name="Shirasu K."/>
        </authorList>
    </citation>
    <scope>NUCLEOTIDE SEQUENCE [LARGE SCALE GENOMIC DNA]</scope>
    <source>
        <strain evidence="1 2">Nara gc5</strain>
    </source>
</reference>
<organism evidence="1 2">
    <name type="scientific">Colletotrichum fructicola (strain Nara gc5)</name>
    <name type="common">Anthracnose fungus</name>
    <name type="synonym">Colletotrichum gloeosporioides (strain Nara gc5)</name>
    <dbReference type="NCBI Taxonomy" id="1213859"/>
    <lineage>
        <taxon>Eukaryota</taxon>
        <taxon>Fungi</taxon>
        <taxon>Dikarya</taxon>
        <taxon>Ascomycota</taxon>
        <taxon>Pezizomycotina</taxon>
        <taxon>Sordariomycetes</taxon>
        <taxon>Hypocreomycetidae</taxon>
        <taxon>Glomerellales</taxon>
        <taxon>Glomerellaceae</taxon>
        <taxon>Colletotrichum</taxon>
        <taxon>Colletotrichum gloeosporioides species complex</taxon>
    </lineage>
</organism>
<evidence type="ECO:0000313" key="1">
    <source>
        <dbReference type="EMBL" id="KAF4483061.1"/>
    </source>
</evidence>
<accession>A0A7J6J392</accession>
<proteinExistence type="predicted"/>
<dbReference type="EMBL" id="ANPB02000005">
    <property type="protein sequence ID" value="KAF4483061.1"/>
    <property type="molecule type" value="Genomic_DNA"/>
</dbReference>
<dbReference type="AlphaFoldDB" id="A0A7J6J392"/>
<dbReference type="InParanoid" id="A0A7J6J392"/>
<evidence type="ECO:0000313" key="2">
    <source>
        <dbReference type="Proteomes" id="UP000011096"/>
    </source>
</evidence>
<dbReference type="Proteomes" id="UP000011096">
    <property type="component" value="Unassembled WGS sequence"/>
</dbReference>